<dbReference type="CDD" id="cd04301">
    <property type="entry name" value="NAT_SF"/>
    <property type="match status" value="1"/>
</dbReference>
<dbReference type="InterPro" id="IPR000182">
    <property type="entry name" value="GNAT_dom"/>
</dbReference>
<dbReference type="InterPro" id="IPR016181">
    <property type="entry name" value="Acyl_CoA_acyltransferase"/>
</dbReference>
<dbReference type="OrthoDB" id="4738875at2759"/>
<reference evidence="3" key="1">
    <citation type="submission" date="2021-09" db="EMBL/GenBank/DDBJ databases">
        <title>A high-quality genome of the endoparasitic fungus Hirsutella rhossiliensis with a comparison of Hirsutella genomes reveals transposable elements contributing to genome size variation.</title>
        <authorList>
            <person name="Lin R."/>
            <person name="Jiao Y."/>
            <person name="Sun X."/>
            <person name="Ling J."/>
            <person name="Xie B."/>
            <person name="Cheng X."/>
        </authorList>
    </citation>
    <scope>NUCLEOTIDE SEQUENCE</scope>
    <source>
        <strain evidence="3">HR02</strain>
    </source>
</reference>
<dbReference type="AlphaFoldDB" id="A0A9P8MPJ9"/>
<dbReference type="SUPFAM" id="SSF55729">
    <property type="entry name" value="Acyl-CoA N-acyltransferases (Nat)"/>
    <property type="match status" value="1"/>
</dbReference>
<dbReference type="PANTHER" id="PTHR42791:SF2">
    <property type="entry name" value="N-ACETYLTRANSFERASE DOMAIN-CONTAINING PROTEIN"/>
    <property type="match status" value="1"/>
</dbReference>
<sequence>MLRSYLASDRHRILVLEISASESGMRSGPLIVSAAEWDAPAADATKQDGPADGLHESADGKGPDSQVAAFAKIPDKLAALARASFVGKQKCFAGRGPFLHLDILATAPEYQGRGYAKVLTLWGKDLARKTHRPLFVQAASRAYILFSGLGFVDIGPVSLPANQADEETAFLKALIFDPGNTRLRDSMLSAISRFLSRFTSDVIFPSRASRGLRPRSNDERRFLPRFI</sequence>
<evidence type="ECO:0000313" key="3">
    <source>
        <dbReference type="EMBL" id="KAH0958875.1"/>
    </source>
</evidence>
<protein>
    <recommendedName>
        <fullName evidence="2">N-acetyltransferase domain-containing protein</fullName>
    </recommendedName>
</protein>
<dbReference type="Proteomes" id="UP000824596">
    <property type="component" value="Unassembled WGS sequence"/>
</dbReference>
<feature type="region of interest" description="Disordered" evidence="1">
    <location>
        <begin position="42"/>
        <end position="63"/>
    </location>
</feature>
<evidence type="ECO:0000313" key="4">
    <source>
        <dbReference type="Proteomes" id="UP000824596"/>
    </source>
</evidence>
<name>A0A9P8MPJ9_9HYPO</name>
<evidence type="ECO:0000259" key="2">
    <source>
        <dbReference type="PROSITE" id="PS51186"/>
    </source>
</evidence>
<dbReference type="PROSITE" id="PS51186">
    <property type="entry name" value="GNAT"/>
    <property type="match status" value="1"/>
</dbReference>
<feature type="compositionally biased region" description="Basic and acidic residues" evidence="1">
    <location>
        <begin position="53"/>
        <end position="62"/>
    </location>
</feature>
<keyword evidence="4" id="KW-1185">Reference proteome</keyword>
<feature type="domain" description="N-acetyltransferase" evidence="2">
    <location>
        <begin position="29"/>
        <end position="177"/>
    </location>
</feature>
<dbReference type="PANTHER" id="PTHR42791">
    <property type="entry name" value="GNAT FAMILY ACETYLTRANSFERASE"/>
    <property type="match status" value="1"/>
</dbReference>
<organism evidence="3 4">
    <name type="scientific">Hirsutella rhossiliensis</name>
    <dbReference type="NCBI Taxonomy" id="111463"/>
    <lineage>
        <taxon>Eukaryota</taxon>
        <taxon>Fungi</taxon>
        <taxon>Dikarya</taxon>
        <taxon>Ascomycota</taxon>
        <taxon>Pezizomycotina</taxon>
        <taxon>Sordariomycetes</taxon>
        <taxon>Hypocreomycetidae</taxon>
        <taxon>Hypocreales</taxon>
        <taxon>Ophiocordycipitaceae</taxon>
        <taxon>Hirsutella</taxon>
    </lineage>
</organism>
<dbReference type="Gene3D" id="3.40.630.30">
    <property type="match status" value="1"/>
</dbReference>
<dbReference type="InterPro" id="IPR052523">
    <property type="entry name" value="Trichothecene_AcTrans"/>
</dbReference>
<dbReference type="RefSeq" id="XP_044716388.1">
    <property type="nucleotide sequence ID" value="XM_044868391.1"/>
</dbReference>
<gene>
    <name evidence="3" type="ORF">HRG_09920</name>
</gene>
<dbReference type="EMBL" id="JAIZPD010000014">
    <property type="protein sequence ID" value="KAH0958875.1"/>
    <property type="molecule type" value="Genomic_DNA"/>
</dbReference>
<proteinExistence type="predicted"/>
<dbReference type="GeneID" id="68359049"/>
<accession>A0A9P8MPJ9</accession>
<dbReference type="GO" id="GO:0016747">
    <property type="term" value="F:acyltransferase activity, transferring groups other than amino-acyl groups"/>
    <property type="evidence" value="ECO:0007669"/>
    <property type="project" value="InterPro"/>
</dbReference>
<comment type="caution">
    <text evidence="3">The sequence shown here is derived from an EMBL/GenBank/DDBJ whole genome shotgun (WGS) entry which is preliminary data.</text>
</comment>
<evidence type="ECO:0000256" key="1">
    <source>
        <dbReference type="SAM" id="MobiDB-lite"/>
    </source>
</evidence>
<dbReference type="Pfam" id="PF00583">
    <property type="entry name" value="Acetyltransf_1"/>
    <property type="match status" value="1"/>
</dbReference>